<evidence type="ECO:0000259" key="8">
    <source>
        <dbReference type="PROSITE" id="PS50994"/>
    </source>
</evidence>
<dbReference type="Pfam" id="PF17921">
    <property type="entry name" value="Integrase_H2C2"/>
    <property type="match status" value="1"/>
</dbReference>
<dbReference type="GO" id="GO:0003676">
    <property type="term" value="F:nucleic acid binding"/>
    <property type="evidence" value="ECO:0007669"/>
    <property type="project" value="InterPro"/>
</dbReference>
<evidence type="ECO:0000313" key="10">
    <source>
        <dbReference type="Proteomes" id="UP000265515"/>
    </source>
</evidence>
<dbReference type="PANTHER" id="PTHR37984:SF5">
    <property type="entry name" value="PROTEIN NYNRIN-LIKE"/>
    <property type="match status" value="1"/>
</dbReference>
<dbReference type="Pfam" id="PF17917">
    <property type="entry name" value="RT_RNaseH"/>
    <property type="match status" value="1"/>
</dbReference>
<feature type="region of interest" description="Disordered" evidence="7">
    <location>
        <begin position="1"/>
        <end position="22"/>
    </location>
</feature>
<proteinExistence type="predicted"/>
<dbReference type="GO" id="GO:0003964">
    <property type="term" value="F:RNA-directed DNA polymerase activity"/>
    <property type="evidence" value="ECO:0007669"/>
    <property type="project" value="UniProtKB-KW"/>
</dbReference>
<feature type="non-terminal residue" evidence="9">
    <location>
        <position position="1"/>
    </location>
</feature>
<dbReference type="Gene3D" id="1.10.340.70">
    <property type="match status" value="1"/>
</dbReference>
<dbReference type="Gramene" id="GBG42305">
    <property type="protein sequence ID" value="GBG42305"/>
    <property type="gene ID" value="CBR_g75742"/>
</dbReference>
<evidence type="ECO:0000256" key="3">
    <source>
        <dbReference type="ARBA" id="ARBA00022722"/>
    </source>
</evidence>
<dbReference type="GO" id="GO:0015074">
    <property type="term" value="P:DNA integration"/>
    <property type="evidence" value="ECO:0007669"/>
    <property type="project" value="InterPro"/>
</dbReference>
<dbReference type="CDD" id="cd09274">
    <property type="entry name" value="RNase_HI_RT_Ty3"/>
    <property type="match status" value="1"/>
</dbReference>
<dbReference type="AlphaFoldDB" id="A0A388JK26"/>
<evidence type="ECO:0000256" key="6">
    <source>
        <dbReference type="ARBA" id="ARBA00022918"/>
    </source>
</evidence>
<dbReference type="OrthoDB" id="115435at2759"/>
<keyword evidence="2" id="KW-0548">Nucleotidyltransferase</keyword>
<evidence type="ECO:0000256" key="4">
    <source>
        <dbReference type="ARBA" id="ARBA00022759"/>
    </source>
</evidence>
<dbReference type="Gene3D" id="3.30.420.10">
    <property type="entry name" value="Ribonuclease H-like superfamily/Ribonuclease H"/>
    <property type="match status" value="1"/>
</dbReference>
<dbReference type="SUPFAM" id="SSF53098">
    <property type="entry name" value="Ribonuclease H-like"/>
    <property type="match status" value="1"/>
</dbReference>
<evidence type="ECO:0000256" key="1">
    <source>
        <dbReference type="ARBA" id="ARBA00022679"/>
    </source>
</evidence>
<dbReference type="PANTHER" id="PTHR37984">
    <property type="entry name" value="PROTEIN CBG26694"/>
    <property type="match status" value="1"/>
</dbReference>
<dbReference type="PROSITE" id="PS50994">
    <property type="entry name" value="INTEGRASE"/>
    <property type="match status" value="1"/>
</dbReference>
<dbReference type="InterPro" id="IPR050951">
    <property type="entry name" value="Retrovirus_Pol_polyprotein"/>
</dbReference>
<dbReference type="InterPro" id="IPR036397">
    <property type="entry name" value="RNaseH_sf"/>
</dbReference>
<reference evidence="9 10" key="1">
    <citation type="journal article" date="2018" name="Cell">
        <title>The Chara Genome: Secondary Complexity and Implications for Plant Terrestrialization.</title>
        <authorList>
            <person name="Nishiyama T."/>
            <person name="Sakayama H."/>
            <person name="Vries J.D."/>
            <person name="Buschmann H."/>
            <person name="Saint-Marcoux D."/>
            <person name="Ullrich K.K."/>
            <person name="Haas F.B."/>
            <person name="Vanderstraeten L."/>
            <person name="Becker D."/>
            <person name="Lang D."/>
            <person name="Vosolsobe S."/>
            <person name="Rombauts S."/>
            <person name="Wilhelmsson P.K.I."/>
            <person name="Janitza P."/>
            <person name="Kern R."/>
            <person name="Heyl A."/>
            <person name="Rumpler F."/>
            <person name="Villalobos L.I.A.C."/>
            <person name="Clay J.M."/>
            <person name="Skokan R."/>
            <person name="Toyoda A."/>
            <person name="Suzuki Y."/>
            <person name="Kagoshima H."/>
            <person name="Schijlen E."/>
            <person name="Tajeshwar N."/>
            <person name="Catarino B."/>
            <person name="Hetherington A.J."/>
            <person name="Saltykova A."/>
            <person name="Bonnot C."/>
            <person name="Breuninger H."/>
            <person name="Symeonidi A."/>
            <person name="Radhakrishnan G.V."/>
            <person name="Van Nieuwerburgh F."/>
            <person name="Deforce D."/>
            <person name="Chang C."/>
            <person name="Karol K.G."/>
            <person name="Hedrich R."/>
            <person name="Ulvskov P."/>
            <person name="Glockner G."/>
            <person name="Delwiche C.F."/>
            <person name="Petrasek J."/>
            <person name="Van de Peer Y."/>
            <person name="Friml J."/>
            <person name="Beilby M."/>
            <person name="Dolan L."/>
            <person name="Kohara Y."/>
            <person name="Sugano S."/>
            <person name="Fujiyama A."/>
            <person name="Delaux P.-M."/>
            <person name="Quint M."/>
            <person name="TheiBen G."/>
            <person name="Hagemann M."/>
            <person name="Harholt J."/>
            <person name="Dunand C."/>
            <person name="Zachgo S."/>
            <person name="Langdale J."/>
            <person name="Maumus F."/>
            <person name="Straeten D.V.D."/>
            <person name="Gould S.B."/>
            <person name="Rensing S.A."/>
        </authorList>
    </citation>
    <scope>NUCLEOTIDE SEQUENCE [LARGE SCALE GENOMIC DNA]</scope>
    <source>
        <strain evidence="9 10">S276</strain>
    </source>
</reference>
<gene>
    <name evidence="9" type="ORF">CBR_g75742</name>
</gene>
<keyword evidence="3" id="KW-0540">Nuclease</keyword>
<feature type="domain" description="Integrase catalytic" evidence="8">
    <location>
        <begin position="537"/>
        <end position="619"/>
    </location>
</feature>
<keyword evidence="6" id="KW-0695">RNA-directed DNA polymerase</keyword>
<dbReference type="Proteomes" id="UP000265515">
    <property type="component" value="Unassembled WGS sequence"/>
</dbReference>
<dbReference type="SUPFAM" id="SSF56672">
    <property type="entry name" value="DNA/RNA polymerases"/>
    <property type="match status" value="1"/>
</dbReference>
<dbReference type="InterPro" id="IPR012337">
    <property type="entry name" value="RNaseH-like_sf"/>
</dbReference>
<keyword evidence="5" id="KW-0378">Hydrolase</keyword>
<dbReference type="Pfam" id="PF00665">
    <property type="entry name" value="rve"/>
    <property type="match status" value="1"/>
</dbReference>
<dbReference type="GO" id="GO:0016787">
    <property type="term" value="F:hydrolase activity"/>
    <property type="evidence" value="ECO:0007669"/>
    <property type="project" value="UniProtKB-KW"/>
</dbReference>
<evidence type="ECO:0000313" key="9">
    <source>
        <dbReference type="EMBL" id="GBG42305.1"/>
    </source>
</evidence>
<keyword evidence="10" id="KW-1185">Reference proteome</keyword>
<evidence type="ECO:0000256" key="2">
    <source>
        <dbReference type="ARBA" id="ARBA00022695"/>
    </source>
</evidence>
<evidence type="ECO:0000256" key="7">
    <source>
        <dbReference type="SAM" id="MobiDB-lite"/>
    </source>
</evidence>
<sequence>GGGGGDGDGDGGDGDKKGKGVLREDSGDVRKIKVKVAWTYTGKKEESVLHWIAAVESYVYGQRIPYWDRVLMTTSCMTDDAMSFAISLQKEANCQTMIEYSQQTRIEDLFKAVRERFEDKNLARRTEMLILNIADRKWKSDSALEATMDEFLQCVEHGLTPTQILNNFARALPDPLRTQLYPRTKEEGMTYEKFNKIAIDHAGFLAEANYCHYWKDLQAGKKWQNRTISGNIPGKDNLLLTFEEGGVETLSYDQIDYGLEGGPNGSVVQEGDYAAVAARGGGRQGRGRGRGAVLQQDDENGYKPVEFMSRRLPNEKVAASTYERELFALREALDHWRHYLLGRHFKVYSDHETLRWLKTQVRMTPKLTRWAAEIDQYDFELKPVNGTYNVVADTLSRRSDFFGVIVTYLDVGTDLQEKIKNAYSTDPVHGAMLKRMQEAPTEFPNYRITEGLLFERTDVHDRLCIPNVEGIKSLILGECHDTEGHFGWKKTYANLWRSDTWPRMKPDCIAYVQGCQVCQRNKSTTQPPLGLLKALPIPTGPGDSVSIDFMDTKVKSRNGKTQVMVIVDRFSKYVVFVALPAEAKTELVIREFFNHLVKDYGHPLRIVSDRDSQVNNGST</sequence>
<keyword evidence="4" id="KW-0255">Endonuclease</keyword>
<comment type="caution">
    <text evidence="9">The sequence shown here is derived from an EMBL/GenBank/DDBJ whole genome shotgun (WGS) entry which is preliminary data.</text>
</comment>
<dbReference type="InterPro" id="IPR041588">
    <property type="entry name" value="Integrase_H2C2"/>
</dbReference>
<dbReference type="InterPro" id="IPR043502">
    <property type="entry name" value="DNA/RNA_pol_sf"/>
</dbReference>
<accession>A0A388JK26</accession>
<name>A0A388JK26_CHABU</name>
<feature type="compositionally biased region" description="Basic and acidic residues" evidence="7">
    <location>
        <begin position="13"/>
        <end position="22"/>
    </location>
</feature>
<dbReference type="InterPro" id="IPR001584">
    <property type="entry name" value="Integrase_cat-core"/>
</dbReference>
<evidence type="ECO:0000256" key="5">
    <source>
        <dbReference type="ARBA" id="ARBA00022801"/>
    </source>
</evidence>
<dbReference type="InterPro" id="IPR041373">
    <property type="entry name" value="RT_RNaseH"/>
</dbReference>
<protein>
    <recommendedName>
        <fullName evidence="8">Integrase catalytic domain-containing protein</fullName>
    </recommendedName>
</protein>
<keyword evidence="1" id="KW-0808">Transferase</keyword>
<organism evidence="9 10">
    <name type="scientific">Chara braunii</name>
    <name type="common">Braun's stonewort</name>
    <dbReference type="NCBI Taxonomy" id="69332"/>
    <lineage>
        <taxon>Eukaryota</taxon>
        <taxon>Viridiplantae</taxon>
        <taxon>Streptophyta</taxon>
        <taxon>Charophyceae</taxon>
        <taxon>Charales</taxon>
        <taxon>Characeae</taxon>
        <taxon>Chara</taxon>
    </lineage>
</organism>
<dbReference type="EMBL" id="BFEA01002684">
    <property type="protein sequence ID" value="GBG42305.1"/>
    <property type="molecule type" value="Genomic_DNA"/>
</dbReference>
<dbReference type="GO" id="GO:0004519">
    <property type="term" value="F:endonuclease activity"/>
    <property type="evidence" value="ECO:0007669"/>
    <property type="project" value="UniProtKB-KW"/>
</dbReference>